<dbReference type="PANTHER" id="PTHR21600">
    <property type="entry name" value="MITOCHONDRIAL RNA PSEUDOURIDINE SYNTHASE"/>
    <property type="match status" value="1"/>
</dbReference>
<protein>
    <submittedName>
        <fullName evidence="1">RNA pseudouridine synthase 5</fullName>
    </submittedName>
</protein>
<proteinExistence type="predicted"/>
<evidence type="ECO:0000313" key="2">
    <source>
        <dbReference type="Proteomes" id="UP001418222"/>
    </source>
</evidence>
<dbReference type="AlphaFoldDB" id="A0AAP0BP58"/>
<name>A0AAP0BP58_9ASPA</name>
<dbReference type="GO" id="GO:0003723">
    <property type="term" value="F:RNA binding"/>
    <property type="evidence" value="ECO:0007669"/>
    <property type="project" value="InterPro"/>
</dbReference>
<reference evidence="1 2" key="1">
    <citation type="journal article" date="2022" name="Nat. Plants">
        <title>Genomes of leafy and leafless Platanthera orchids illuminate the evolution of mycoheterotrophy.</title>
        <authorList>
            <person name="Li M.H."/>
            <person name="Liu K.W."/>
            <person name="Li Z."/>
            <person name="Lu H.C."/>
            <person name="Ye Q.L."/>
            <person name="Zhang D."/>
            <person name="Wang J.Y."/>
            <person name="Li Y.F."/>
            <person name="Zhong Z.M."/>
            <person name="Liu X."/>
            <person name="Yu X."/>
            <person name="Liu D.K."/>
            <person name="Tu X.D."/>
            <person name="Liu B."/>
            <person name="Hao Y."/>
            <person name="Liao X.Y."/>
            <person name="Jiang Y.T."/>
            <person name="Sun W.H."/>
            <person name="Chen J."/>
            <person name="Chen Y.Q."/>
            <person name="Ai Y."/>
            <person name="Zhai J.W."/>
            <person name="Wu S.S."/>
            <person name="Zhou Z."/>
            <person name="Hsiao Y.Y."/>
            <person name="Wu W.L."/>
            <person name="Chen Y.Y."/>
            <person name="Lin Y.F."/>
            <person name="Hsu J.L."/>
            <person name="Li C.Y."/>
            <person name="Wang Z.W."/>
            <person name="Zhao X."/>
            <person name="Zhong W.Y."/>
            <person name="Ma X.K."/>
            <person name="Ma L."/>
            <person name="Huang J."/>
            <person name="Chen G.Z."/>
            <person name="Huang M.Z."/>
            <person name="Huang L."/>
            <person name="Peng D.H."/>
            <person name="Luo Y.B."/>
            <person name="Zou S.Q."/>
            <person name="Chen S.P."/>
            <person name="Lan S."/>
            <person name="Tsai W.C."/>
            <person name="Van de Peer Y."/>
            <person name="Liu Z.J."/>
        </authorList>
    </citation>
    <scope>NUCLEOTIDE SEQUENCE [LARGE SCALE GENOMIC DNA]</scope>
    <source>
        <strain evidence="1">Lor287</strain>
    </source>
</reference>
<evidence type="ECO:0000313" key="1">
    <source>
        <dbReference type="EMBL" id="KAK8946506.1"/>
    </source>
</evidence>
<dbReference type="Proteomes" id="UP001418222">
    <property type="component" value="Unassembled WGS sequence"/>
</dbReference>
<dbReference type="EMBL" id="JBBWWQ010000005">
    <property type="protein sequence ID" value="KAK8946506.1"/>
    <property type="molecule type" value="Genomic_DNA"/>
</dbReference>
<dbReference type="InterPro" id="IPR050188">
    <property type="entry name" value="RluA_PseudoU_synthase"/>
</dbReference>
<keyword evidence="2" id="KW-1185">Reference proteome</keyword>
<dbReference type="Gene3D" id="3.30.2350.10">
    <property type="entry name" value="Pseudouridine synthase"/>
    <property type="match status" value="1"/>
</dbReference>
<dbReference type="GO" id="GO:0009982">
    <property type="term" value="F:pseudouridine synthase activity"/>
    <property type="evidence" value="ECO:0007669"/>
    <property type="project" value="InterPro"/>
</dbReference>
<dbReference type="PANTHER" id="PTHR21600:SF88">
    <property type="entry name" value="RNA PSEUDOURIDINE SYNTHASE 5"/>
    <property type="match status" value="1"/>
</dbReference>
<gene>
    <name evidence="1" type="ORF">KSP39_PZI007240</name>
</gene>
<organism evidence="1 2">
    <name type="scientific">Platanthera zijinensis</name>
    <dbReference type="NCBI Taxonomy" id="2320716"/>
    <lineage>
        <taxon>Eukaryota</taxon>
        <taxon>Viridiplantae</taxon>
        <taxon>Streptophyta</taxon>
        <taxon>Embryophyta</taxon>
        <taxon>Tracheophyta</taxon>
        <taxon>Spermatophyta</taxon>
        <taxon>Magnoliopsida</taxon>
        <taxon>Liliopsida</taxon>
        <taxon>Asparagales</taxon>
        <taxon>Orchidaceae</taxon>
        <taxon>Orchidoideae</taxon>
        <taxon>Orchideae</taxon>
        <taxon>Orchidinae</taxon>
        <taxon>Platanthera</taxon>
    </lineage>
</organism>
<accession>A0AAP0BP58</accession>
<dbReference type="SUPFAM" id="SSF55120">
    <property type="entry name" value="Pseudouridine synthase"/>
    <property type="match status" value="1"/>
</dbReference>
<dbReference type="GO" id="GO:0000455">
    <property type="term" value="P:enzyme-directed rRNA pseudouridine synthesis"/>
    <property type="evidence" value="ECO:0007669"/>
    <property type="project" value="TreeGrafter"/>
</dbReference>
<sequence>MTMMKVEIHSGRPHQIRIHLAFIGHPLVGDPLYQDGGQPNLLKTETAMDSFAEDGGYQKPATPVPGDCGYYLHAHRIVVCPNADKMIEIIAPLPSILQTRGESFETSSADGMLADAKAGTEKVCPV</sequence>
<comment type="caution">
    <text evidence="1">The sequence shown here is derived from an EMBL/GenBank/DDBJ whole genome shotgun (WGS) entry which is preliminary data.</text>
</comment>
<dbReference type="InterPro" id="IPR020103">
    <property type="entry name" value="PsdUridine_synth_cat_dom_sf"/>
</dbReference>